<keyword evidence="3" id="KW-1185">Reference proteome</keyword>
<dbReference type="PANTHER" id="PTHR35114:SF1">
    <property type="entry name" value="CYTOCHROME OXIDASE COMPLEX ASSEMBLY PROTEIN"/>
    <property type="match status" value="1"/>
</dbReference>
<dbReference type="SUPFAM" id="SSF56112">
    <property type="entry name" value="Protein kinase-like (PK-like)"/>
    <property type="match status" value="1"/>
</dbReference>
<dbReference type="EMBL" id="CAJGYO010000003">
    <property type="protein sequence ID" value="CAD6219971.1"/>
    <property type="molecule type" value="Genomic_DNA"/>
</dbReference>
<feature type="region of interest" description="Disordered" evidence="1">
    <location>
        <begin position="367"/>
        <end position="396"/>
    </location>
</feature>
<evidence type="ECO:0000256" key="1">
    <source>
        <dbReference type="SAM" id="MobiDB-lite"/>
    </source>
</evidence>
<reference evidence="2" key="1">
    <citation type="submission" date="2020-10" db="EMBL/GenBank/DDBJ databases">
        <authorList>
            <person name="Han B."/>
            <person name="Lu T."/>
            <person name="Zhao Q."/>
            <person name="Huang X."/>
            <person name="Zhao Y."/>
        </authorList>
    </citation>
    <scope>NUCLEOTIDE SEQUENCE</scope>
</reference>
<dbReference type="PANTHER" id="PTHR35114">
    <property type="entry name" value="CYTOCHROME OXIDASE COMPLEX ASSEMBLY PROTEIN"/>
    <property type="match status" value="1"/>
</dbReference>
<dbReference type="InterPro" id="IPR011009">
    <property type="entry name" value="Kinase-like_dom_sf"/>
</dbReference>
<name>A0A811ND21_9POAL</name>
<gene>
    <name evidence="2" type="ORF">NCGR_LOCUS13561</name>
</gene>
<dbReference type="Gene3D" id="3.30.200.20">
    <property type="entry name" value="Phosphorylase Kinase, domain 1"/>
    <property type="match status" value="1"/>
</dbReference>
<organism evidence="2 3">
    <name type="scientific">Miscanthus lutarioriparius</name>
    <dbReference type="NCBI Taxonomy" id="422564"/>
    <lineage>
        <taxon>Eukaryota</taxon>
        <taxon>Viridiplantae</taxon>
        <taxon>Streptophyta</taxon>
        <taxon>Embryophyta</taxon>
        <taxon>Tracheophyta</taxon>
        <taxon>Spermatophyta</taxon>
        <taxon>Magnoliopsida</taxon>
        <taxon>Liliopsida</taxon>
        <taxon>Poales</taxon>
        <taxon>Poaceae</taxon>
        <taxon>PACMAD clade</taxon>
        <taxon>Panicoideae</taxon>
        <taxon>Andropogonodae</taxon>
        <taxon>Andropogoneae</taxon>
        <taxon>Saccharinae</taxon>
        <taxon>Miscanthus</taxon>
    </lineage>
</organism>
<dbReference type="OrthoDB" id="535599at2759"/>
<sequence length="396" mass="42619">MKSASDSRTGKSTSSKAMMRETSLNWSKNQVRRRMSSGGKSLVPHGGLTSTTASASPCVEAASPWVSVEEDAEKKRRRRPWMWRRENETARQVGLRSKRGRRRRRCRSDGDDDNAAPSIRLHCRLEQQQATGGRSSFRSDSSGSRKSSLPRRVLSIGAISLAGGLVLSAVNDLAIFNGCTTKAIEHAADNPAVVEAIGAPIVRGPWYEASLEVGHRRRSVSCTFPVSGPHGSGFLQIKATRNGEDGLLSFMRHHDWEILMLEAHLHVPSDDEEQKKLVKAGGRGDPQDGQGGQGDGARLHVRRAVRGHTGGFRPESLLGEGGFGPVYRDRLGSPSGPEVAVKQLDRNGMQGTREFLVEALMLSLLKHPQPGDAAGLPGGPPAGPAPGARFSTGPRA</sequence>
<feature type="compositionally biased region" description="Basic residues" evidence="1">
    <location>
        <begin position="96"/>
        <end position="106"/>
    </location>
</feature>
<protein>
    <recommendedName>
        <fullName evidence="4">Protein kinase domain-containing protein</fullName>
    </recommendedName>
</protein>
<comment type="caution">
    <text evidence="2">The sequence shown here is derived from an EMBL/GenBank/DDBJ whole genome shotgun (WGS) entry which is preliminary data.</text>
</comment>
<dbReference type="Proteomes" id="UP000604825">
    <property type="component" value="Unassembled WGS sequence"/>
</dbReference>
<feature type="region of interest" description="Disordered" evidence="1">
    <location>
        <begin position="270"/>
        <end position="298"/>
    </location>
</feature>
<feature type="compositionally biased region" description="Gly residues" evidence="1">
    <location>
        <begin position="281"/>
        <end position="295"/>
    </location>
</feature>
<feature type="compositionally biased region" description="Polar residues" evidence="1">
    <location>
        <begin position="1"/>
        <end position="29"/>
    </location>
</feature>
<proteinExistence type="predicted"/>
<feature type="region of interest" description="Disordered" evidence="1">
    <location>
        <begin position="1"/>
        <end position="148"/>
    </location>
</feature>
<accession>A0A811ND21</accession>
<evidence type="ECO:0008006" key="4">
    <source>
        <dbReference type="Google" id="ProtNLM"/>
    </source>
</evidence>
<dbReference type="AlphaFoldDB" id="A0A811ND21"/>
<evidence type="ECO:0000313" key="3">
    <source>
        <dbReference type="Proteomes" id="UP000604825"/>
    </source>
</evidence>
<feature type="compositionally biased region" description="Low complexity" evidence="1">
    <location>
        <begin position="134"/>
        <end position="148"/>
    </location>
</feature>
<evidence type="ECO:0000313" key="2">
    <source>
        <dbReference type="EMBL" id="CAD6219971.1"/>
    </source>
</evidence>